<sequence length="196" mass="22060">MYGSAELIALMRIGAALLIFASTSSISHACSGRGIELRIALDAKTAFFGELLQAGPVSKRDDRAYEQTLVFSVRQSFRGNFRTNDIAVIKFQSHENLMKQSSERPSHVEIGQKYAIVTSRLLPQLTNGLATRHEGHLNPRNTYLSPKSPCVRMDLRLVKETHPIGRALWVIYTGDRQTHETRADVLTEYLRTDGRF</sequence>
<dbReference type="Proteomes" id="UP000049983">
    <property type="component" value="Unassembled WGS sequence"/>
</dbReference>
<protein>
    <submittedName>
        <fullName evidence="1">Uncharacterized protein</fullName>
    </submittedName>
</protein>
<reference evidence="2" key="1">
    <citation type="submission" date="2015-07" db="EMBL/GenBank/DDBJ databases">
        <authorList>
            <person name="Rodrigo-Torres Lidia"/>
            <person name="Arahal R.David."/>
        </authorList>
    </citation>
    <scope>NUCLEOTIDE SEQUENCE [LARGE SCALE GENOMIC DNA]</scope>
    <source>
        <strain evidence="2">CECT 5096</strain>
    </source>
</reference>
<dbReference type="AlphaFoldDB" id="A0A0M6ZID3"/>
<keyword evidence="2" id="KW-1185">Reference proteome</keyword>
<dbReference type="EMBL" id="CXWC01000012">
    <property type="protein sequence ID" value="CTQ76103.1"/>
    <property type="molecule type" value="Genomic_DNA"/>
</dbReference>
<gene>
    <name evidence="1" type="ORF">LA5096_04651</name>
</gene>
<evidence type="ECO:0000313" key="2">
    <source>
        <dbReference type="Proteomes" id="UP000049983"/>
    </source>
</evidence>
<proteinExistence type="predicted"/>
<accession>A0A0M6ZID3</accession>
<name>A0A0M6ZID3_9HYPH</name>
<evidence type="ECO:0000313" key="1">
    <source>
        <dbReference type="EMBL" id="CTQ76103.1"/>
    </source>
</evidence>
<organism evidence="1 2">
    <name type="scientific">Roseibium album</name>
    <dbReference type="NCBI Taxonomy" id="311410"/>
    <lineage>
        <taxon>Bacteria</taxon>
        <taxon>Pseudomonadati</taxon>
        <taxon>Pseudomonadota</taxon>
        <taxon>Alphaproteobacteria</taxon>
        <taxon>Hyphomicrobiales</taxon>
        <taxon>Stappiaceae</taxon>
        <taxon>Roseibium</taxon>
    </lineage>
</organism>